<protein>
    <submittedName>
        <fullName evidence="2">Uncharacterized protein</fullName>
    </submittedName>
</protein>
<sequence length="280" mass="28692">MAHDDVPSPAPRTVHLAASGVDARILPDPHGDGHVLEVGGHAQSHVDLARPQEVRYEYLRRIANVLDLLAPAGAPLRVLHLGGGALTLPRYVASTRPGSAQTAVDLDRELMGLVLDELPLPADADVQVVIGDARAAVDDLLDPLEGESSAGAWDAVVLDIDTDSGAVAHLTGAAFHAELLALLSPGGALLVNIGDDDGLAHLGTQLTALEAACAEAGVPGPWTLGPASVLDRLELGNAVLAAGPGLRTLDRDALAAAGPHPGLVLDEHGTAELAERIERA</sequence>
<name>A0A4Y8WZB6_9MICC</name>
<keyword evidence="1" id="KW-0620">Polyamine biosynthesis</keyword>
<evidence type="ECO:0000313" key="2">
    <source>
        <dbReference type="EMBL" id="MBB4883891.1"/>
    </source>
</evidence>
<reference evidence="2 3" key="1">
    <citation type="submission" date="2020-08" db="EMBL/GenBank/DDBJ databases">
        <title>Sequencing the genomes of 1000 actinobacteria strains.</title>
        <authorList>
            <person name="Klenk H.-P."/>
        </authorList>
    </citation>
    <scope>NUCLEOTIDE SEQUENCE [LARGE SCALE GENOMIC DNA]</scope>
    <source>
        <strain evidence="2 3">DSM 19079</strain>
    </source>
</reference>
<dbReference type="RefSeq" id="WP_135030588.1">
    <property type="nucleotide sequence ID" value="NZ_BMLA01000007.1"/>
</dbReference>
<gene>
    <name evidence="2" type="ORF">BJ976_002242</name>
</gene>
<accession>A0A4Y8WZB6</accession>
<dbReference type="AlphaFoldDB" id="A0A4Y8WZB6"/>
<dbReference type="Proteomes" id="UP000560081">
    <property type="component" value="Unassembled WGS sequence"/>
</dbReference>
<dbReference type="PANTHER" id="PTHR43317:SF1">
    <property type="entry name" value="THERMOSPERMINE SYNTHASE ACAULIS5"/>
    <property type="match status" value="1"/>
</dbReference>
<dbReference type="OrthoDB" id="8221452at2"/>
<dbReference type="SUPFAM" id="SSF53335">
    <property type="entry name" value="S-adenosyl-L-methionine-dependent methyltransferases"/>
    <property type="match status" value="1"/>
</dbReference>
<dbReference type="PANTHER" id="PTHR43317">
    <property type="entry name" value="THERMOSPERMINE SYNTHASE ACAULIS5"/>
    <property type="match status" value="1"/>
</dbReference>
<keyword evidence="3" id="KW-1185">Reference proteome</keyword>
<dbReference type="NCBIfam" id="NF037959">
    <property type="entry name" value="MFS_SpdSyn"/>
    <property type="match status" value="1"/>
</dbReference>
<dbReference type="InterPro" id="IPR029063">
    <property type="entry name" value="SAM-dependent_MTases_sf"/>
</dbReference>
<proteinExistence type="predicted"/>
<dbReference type="CDD" id="cd02440">
    <property type="entry name" value="AdoMet_MTases"/>
    <property type="match status" value="1"/>
</dbReference>
<evidence type="ECO:0000313" key="3">
    <source>
        <dbReference type="Proteomes" id="UP000560081"/>
    </source>
</evidence>
<dbReference type="GO" id="GO:0006596">
    <property type="term" value="P:polyamine biosynthetic process"/>
    <property type="evidence" value="ECO:0007669"/>
    <property type="project" value="UniProtKB-KW"/>
</dbReference>
<dbReference type="Gene3D" id="3.40.50.150">
    <property type="entry name" value="Vaccinia Virus protein VP39"/>
    <property type="match status" value="1"/>
</dbReference>
<dbReference type="EMBL" id="JACHMC010000001">
    <property type="protein sequence ID" value="MBB4883891.1"/>
    <property type="molecule type" value="Genomic_DNA"/>
</dbReference>
<evidence type="ECO:0000256" key="1">
    <source>
        <dbReference type="ARBA" id="ARBA00023115"/>
    </source>
</evidence>
<organism evidence="2 3">
    <name type="scientific">Micrococcus flavus</name>
    <dbReference type="NCBI Taxonomy" id="384602"/>
    <lineage>
        <taxon>Bacteria</taxon>
        <taxon>Bacillati</taxon>
        <taxon>Actinomycetota</taxon>
        <taxon>Actinomycetes</taxon>
        <taxon>Micrococcales</taxon>
        <taxon>Micrococcaceae</taxon>
        <taxon>Micrococcus</taxon>
    </lineage>
</organism>
<comment type="caution">
    <text evidence="2">The sequence shown here is derived from an EMBL/GenBank/DDBJ whole genome shotgun (WGS) entry which is preliminary data.</text>
</comment>